<dbReference type="AlphaFoldDB" id="A3C3G5"/>
<reference evidence="1" key="2">
    <citation type="submission" date="2008-12" db="EMBL/GenBank/DDBJ databases">
        <title>Improved gene annotation of the rice (Oryza sativa) genomes.</title>
        <authorList>
            <person name="Wang J."/>
            <person name="Li R."/>
            <person name="Fan W."/>
            <person name="Huang Q."/>
            <person name="Zhang J."/>
            <person name="Zhou Y."/>
            <person name="Hu Y."/>
            <person name="Zi S."/>
            <person name="Li J."/>
            <person name="Ni P."/>
            <person name="Zheng H."/>
            <person name="Zhang Y."/>
            <person name="Zhao M."/>
            <person name="Hao Q."/>
            <person name="McDermott J."/>
            <person name="Samudrala R."/>
            <person name="Kristiansen K."/>
            <person name="Wong G.K.-S."/>
        </authorList>
    </citation>
    <scope>NUCLEOTIDE SEQUENCE</scope>
</reference>
<dbReference type="Proteomes" id="UP000007752">
    <property type="component" value="Chromosome 10"/>
</dbReference>
<evidence type="ECO:0000313" key="1">
    <source>
        <dbReference type="EMBL" id="EAZ15628.1"/>
    </source>
</evidence>
<dbReference type="InterPro" id="IPR015424">
    <property type="entry name" value="PyrdxlP-dep_Trfase"/>
</dbReference>
<gene>
    <name evidence="1" type="ORF">OsJ_31036</name>
</gene>
<dbReference type="EMBL" id="CM000147">
    <property type="protein sequence ID" value="EAZ15628.1"/>
    <property type="molecule type" value="Genomic_DNA"/>
</dbReference>
<accession>A3C3G5</accession>
<protein>
    <submittedName>
        <fullName evidence="1">Uncharacterized protein</fullName>
    </submittedName>
</protein>
<organism evidence="1">
    <name type="scientific">Oryza sativa subsp. japonica</name>
    <name type="common">Rice</name>
    <dbReference type="NCBI Taxonomy" id="39947"/>
    <lineage>
        <taxon>Eukaryota</taxon>
        <taxon>Viridiplantae</taxon>
        <taxon>Streptophyta</taxon>
        <taxon>Embryophyta</taxon>
        <taxon>Tracheophyta</taxon>
        <taxon>Spermatophyta</taxon>
        <taxon>Magnoliopsida</taxon>
        <taxon>Liliopsida</taxon>
        <taxon>Poales</taxon>
        <taxon>Poaceae</taxon>
        <taxon>BOP clade</taxon>
        <taxon>Oryzoideae</taxon>
        <taxon>Oryzeae</taxon>
        <taxon>Oryzinae</taxon>
        <taxon>Oryza</taxon>
        <taxon>Oryza sativa</taxon>
    </lineage>
</organism>
<sequence length="56" mass="5874">MAAMRPVPPSAAAADCAFIAEPVMGAGGVIAPPKTYFEKVSPYTILGMYKKCIDIL</sequence>
<dbReference type="InterPro" id="IPR015421">
    <property type="entry name" value="PyrdxlP-dep_Trfase_major"/>
</dbReference>
<proteinExistence type="predicted"/>
<name>A3C3G5_ORYSJ</name>
<dbReference type="Gene3D" id="3.40.640.10">
    <property type="entry name" value="Type I PLP-dependent aspartate aminotransferase-like (Major domain)"/>
    <property type="match status" value="1"/>
</dbReference>
<dbReference type="SUPFAM" id="SSF53383">
    <property type="entry name" value="PLP-dependent transferases"/>
    <property type="match status" value="1"/>
</dbReference>
<reference evidence="1" key="1">
    <citation type="journal article" date="2005" name="PLoS Biol.">
        <title>The genomes of Oryza sativa: a history of duplications.</title>
        <authorList>
            <person name="Yu J."/>
            <person name="Wang J."/>
            <person name="Lin W."/>
            <person name="Li S."/>
            <person name="Li H."/>
            <person name="Zhou J."/>
            <person name="Ni P."/>
            <person name="Dong W."/>
            <person name="Hu S."/>
            <person name="Zeng C."/>
            <person name="Zhang J."/>
            <person name="Zhang Y."/>
            <person name="Li R."/>
            <person name="Xu Z."/>
            <person name="Li S."/>
            <person name="Li X."/>
            <person name="Zheng H."/>
            <person name="Cong L."/>
            <person name="Lin L."/>
            <person name="Yin J."/>
            <person name="Geng J."/>
            <person name="Li G."/>
            <person name="Shi J."/>
            <person name="Liu J."/>
            <person name="Lv H."/>
            <person name="Li J."/>
            <person name="Wang J."/>
            <person name="Deng Y."/>
            <person name="Ran L."/>
            <person name="Shi X."/>
            <person name="Wang X."/>
            <person name="Wu Q."/>
            <person name="Li C."/>
            <person name="Ren X."/>
            <person name="Wang J."/>
            <person name="Wang X."/>
            <person name="Li D."/>
            <person name="Liu D."/>
            <person name="Zhang X."/>
            <person name="Ji Z."/>
            <person name="Zhao W."/>
            <person name="Sun Y."/>
            <person name="Zhang Z."/>
            <person name="Bao J."/>
            <person name="Han Y."/>
            <person name="Dong L."/>
            <person name="Ji J."/>
            <person name="Chen P."/>
            <person name="Wu S."/>
            <person name="Liu J."/>
            <person name="Xiao Y."/>
            <person name="Bu D."/>
            <person name="Tan J."/>
            <person name="Yang L."/>
            <person name="Ye C."/>
            <person name="Zhang J."/>
            <person name="Xu J."/>
            <person name="Zhou Y."/>
            <person name="Yu Y."/>
            <person name="Zhang B."/>
            <person name="Zhuang S."/>
            <person name="Wei H."/>
            <person name="Liu B."/>
            <person name="Lei M."/>
            <person name="Yu H."/>
            <person name="Li Y."/>
            <person name="Xu H."/>
            <person name="Wei S."/>
            <person name="He X."/>
            <person name="Fang L."/>
            <person name="Zhang Z."/>
            <person name="Zhang Y."/>
            <person name="Huang X."/>
            <person name="Su Z."/>
            <person name="Tong W."/>
            <person name="Li J."/>
            <person name="Tong Z."/>
            <person name="Li S."/>
            <person name="Ye J."/>
            <person name="Wang L."/>
            <person name="Fang L."/>
            <person name="Lei T."/>
            <person name="Chen C."/>
            <person name="Chen H."/>
            <person name="Xu Z."/>
            <person name="Li H."/>
            <person name="Huang H."/>
            <person name="Zhang F."/>
            <person name="Xu H."/>
            <person name="Li N."/>
            <person name="Zhao C."/>
            <person name="Li S."/>
            <person name="Dong L."/>
            <person name="Huang Y."/>
            <person name="Li L."/>
            <person name="Xi Y."/>
            <person name="Qi Q."/>
            <person name="Li W."/>
            <person name="Zhang B."/>
            <person name="Hu W."/>
            <person name="Zhang Y."/>
            <person name="Tian X."/>
            <person name="Jiao Y."/>
            <person name="Liang X."/>
            <person name="Jin J."/>
            <person name="Gao L."/>
            <person name="Zheng W."/>
            <person name="Hao B."/>
            <person name="Liu S."/>
            <person name="Wang W."/>
            <person name="Yuan L."/>
            <person name="Cao M."/>
            <person name="McDermott J."/>
            <person name="Samudrala R."/>
            <person name="Wang J."/>
            <person name="Wong G.K."/>
            <person name="Yang H."/>
        </authorList>
    </citation>
    <scope>NUCLEOTIDE SEQUENCE [LARGE SCALE GENOMIC DNA]</scope>
</reference>